<comment type="caution">
    <text evidence="1">The sequence shown here is derived from an EMBL/GenBank/DDBJ whole genome shotgun (WGS) entry which is preliminary data.</text>
</comment>
<organism evidence="1 2">
    <name type="scientific">Mycena maculata</name>
    <dbReference type="NCBI Taxonomy" id="230809"/>
    <lineage>
        <taxon>Eukaryota</taxon>
        <taxon>Fungi</taxon>
        <taxon>Dikarya</taxon>
        <taxon>Basidiomycota</taxon>
        <taxon>Agaricomycotina</taxon>
        <taxon>Agaricomycetes</taxon>
        <taxon>Agaricomycetidae</taxon>
        <taxon>Agaricales</taxon>
        <taxon>Marasmiineae</taxon>
        <taxon>Mycenaceae</taxon>
        <taxon>Mycena</taxon>
    </lineage>
</organism>
<dbReference type="AlphaFoldDB" id="A0AAD7NQ73"/>
<dbReference type="Proteomes" id="UP001215280">
    <property type="component" value="Unassembled WGS sequence"/>
</dbReference>
<dbReference type="EMBL" id="JARJLG010000022">
    <property type="protein sequence ID" value="KAJ7771076.1"/>
    <property type="molecule type" value="Genomic_DNA"/>
</dbReference>
<reference evidence="1" key="1">
    <citation type="submission" date="2023-03" db="EMBL/GenBank/DDBJ databases">
        <title>Massive genome expansion in bonnet fungi (Mycena s.s.) driven by repeated elements and novel gene families across ecological guilds.</title>
        <authorList>
            <consortium name="Lawrence Berkeley National Laboratory"/>
            <person name="Harder C.B."/>
            <person name="Miyauchi S."/>
            <person name="Viragh M."/>
            <person name="Kuo A."/>
            <person name="Thoen E."/>
            <person name="Andreopoulos B."/>
            <person name="Lu D."/>
            <person name="Skrede I."/>
            <person name="Drula E."/>
            <person name="Henrissat B."/>
            <person name="Morin E."/>
            <person name="Kohler A."/>
            <person name="Barry K."/>
            <person name="LaButti K."/>
            <person name="Morin E."/>
            <person name="Salamov A."/>
            <person name="Lipzen A."/>
            <person name="Mereny Z."/>
            <person name="Hegedus B."/>
            <person name="Baldrian P."/>
            <person name="Stursova M."/>
            <person name="Weitz H."/>
            <person name="Taylor A."/>
            <person name="Grigoriev I.V."/>
            <person name="Nagy L.G."/>
            <person name="Martin F."/>
            <person name="Kauserud H."/>
        </authorList>
    </citation>
    <scope>NUCLEOTIDE SEQUENCE</scope>
    <source>
        <strain evidence="1">CBHHK188m</strain>
    </source>
</reference>
<sequence>MTPFWIPLCQLLFSIKHPDSASSLCEEACNSRITRPSSQLTKFDGDIANLELFTLAPNLIDVRCHPTSFSIEGPDVSHLRQRSLTIFLPQDISPPADILKYRPFNACI</sequence>
<protein>
    <submittedName>
        <fullName evidence="1">Uncharacterized protein</fullName>
    </submittedName>
</protein>
<proteinExistence type="predicted"/>
<gene>
    <name evidence="1" type="ORF">DFH07DRAFT_241085</name>
</gene>
<evidence type="ECO:0000313" key="1">
    <source>
        <dbReference type="EMBL" id="KAJ7771076.1"/>
    </source>
</evidence>
<keyword evidence="2" id="KW-1185">Reference proteome</keyword>
<evidence type="ECO:0000313" key="2">
    <source>
        <dbReference type="Proteomes" id="UP001215280"/>
    </source>
</evidence>
<accession>A0AAD7NQ73</accession>
<name>A0AAD7NQ73_9AGAR</name>